<dbReference type="Proteomes" id="UP000410984">
    <property type="component" value="Unassembled WGS sequence"/>
</dbReference>
<dbReference type="InterPro" id="IPR013762">
    <property type="entry name" value="Integrase-like_cat_sf"/>
</dbReference>
<evidence type="ECO:0000259" key="2">
    <source>
        <dbReference type="PROSITE" id="PS51898"/>
    </source>
</evidence>
<gene>
    <name evidence="3" type="ORF">MET9862_04922</name>
</gene>
<dbReference type="GO" id="GO:0015074">
    <property type="term" value="P:DNA integration"/>
    <property type="evidence" value="ECO:0007669"/>
    <property type="project" value="InterPro"/>
</dbReference>
<keyword evidence="1" id="KW-0233">DNA recombination</keyword>
<feature type="domain" description="Tyr recombinase" evidence="2">
    <location>
        <begin position="1"/>
        <end position="156"/>
    </location>
</feature>
<evidence type="ECO:0000313" key="4">
    <source>
        <dbReference type="Proteomes" id="UP000410984"/>
    </source>
</evidence>
<reference evidence="3 4" key="1">
    <citation type="submission" date="2019-06" db="EMBL/GenBank/DDBJ databases">
        <authorList>
            <person name="Rodrigo-Torres L."/>
            <person name="Arahal R. D."/>
            <person name="Lucena T."/>
        </authorList>
    </citation>
    <scope>NUCLEOTIDE SEQUENCE [LARGE SCALE GENOMIC DNA]</scope>
    <source>
        <strain evidence="3 4">SB0023/3</strain>
    </source>
</reference>
<dbReference type="GO" id="GO:0003677">
    <property type="term" value="F:DNA binding"/>
    <property type="evidence" value="ECO:0007669"/>
    <property type="project" value="InterPro"/>
</dbReference>
<dbReference type="AlphaFoldDB" id="A0A509EKX5"/>
<accession>A0A509EKX5</accession>
<evidence type="ECO:0000313" key="3">
    <source>
        <dbReference type="EMBL" id="VUD74294.1"/>
    </source>
</evidence>
<dbReference type="Gene3D" id="1.10.443.10">
    <property type="entry name" value="Intergrase catalytic core"/>
    <property type="match status" value="1"/>
</dbReference>
<sequence length="166" mass="18365">MKLALHLALHTGQRQGDLLILPWSAYDGHAIRLKQGKSRRGTKEGRQLYIPCTAALRRALDAAPRRAIPILTKPDGMAWTKSAFHHAWSAAYDRSGLRDDLHFHDLRGTAVTMLSEAGCTPQEISTITGHTLATVNKILEVYLARTRMLAESAILKLDAHPRNAAQ</sequence>
<protein>
    <recommendedName>
        <fullName evidence="2">Tyr recombinase domain-containing protein</fullName>
    </recommendedName>
</protein>
<name>A0A509EKX5_9HYPH</name>
<dbReference type="GO" id="GO:0006310">
    <property type="term" value="P:DNA recombination"/>
    <property type="evidence" value="ECO:0007669"/>
    <property type="project" value="UniProtKB-KW"/>
</dbReference>
<dbReference type="Pfam" id="PF00589">
    <property type="entry name" value="Phage_integrase"/>
    <property type="match status" value="1"/>
</dbReference>
<dbReference type="InterPro" id="IPR011010">
    <property type="entry name" value="DNA_brk_join_enz"/>
</dbReference>
<dbReference type="PROSITE" id="PS51898">
    <property type="entry name" value="TYR_RECOMBINASE"/>
    <property type="match status" value="1"/>
</dbReference>
<dbReference type="EMBL" id="CABFPH010000114">
    <property type="protein sequence ID" value="VUD74294.1"/>
    <property type="molecule type" value="Genomic_DNA"/>
</dbReference>
<dbReference type="InterPro" id="IPR002104">
    <property type="entry name" value="Integrase_catalytic"/>
</dbReference>
<proteinExistence type="predicted"/>
<dbReference type="RefSeq" id="WP_244612886.1">
    <property type="nucleotide sequence ID" value="NZ_CABFPH010000114.1"/>
</dbReference>
<keyword evidence="4" id="KW-1185">Reference proteome</keyword>
<dbReference type="SUPFAM" id="SSF56349">
    <property type="entry name" value="DNA breaking-rejoining enzymes"/>
    <property type="match status" value="1"/>
</dbReference>
<evidence type="ECO:0000256" key="1">
    <source>
        <dbReference type="ARBA" id="ARBA00023172"/>
    </source>
</evidence>
<organism evidence="3 4">
    <name type="scientific">Methylobacterium symbioticum</name>
    <dbReference type="NCBI Taxonomy" id="2584084"/>
    <lineage>
        <taxon>Bacteria</taxon>
        <taxon>Pseudomonadati</taxon>
        <taxon>Pseudomonadota</taxon>
        <taxon>Alphaproteobacteria</taxon>
        <taxon>Hyphomicrobiales</taxon>
        <taxon>Methylobacteriaceae</taxon>
        <taxon>Methylobacterium</taxon>
    </lineage>
</organism>